<dbReference type="SMART" id="SM01230">
    <property type="entry name" value="Gln-synt_C"/>
    <property type="match status" value="1"/>
</dbReference>
<evidence type="ECO:0000256" key="2">
    <source>
        <dbReference type="ARBA" id="ARBA00003117"/>
    </source>
</evidence>
<dbReference type="Gene3D" id="3.10.20.70">
    <property type="entry name" value="Glutamine synthetase, N-terminal domain"/>
    <property type="match status" value="1"/>
</dbReference>
<evidence type="ECO:0000256" key="3">
    <source>
        <dbReference type="ARBA" id="ARBA00022598"/>
    </source>
</evidence>
<comment type="caution">
    <text evidence="12">The sequence shown here is derived from an EMBL/GenBank/DDBJ whole genome shotgun (WGS) entry which is preliminary data.</text>
</comment>
<keyword evidence="4" id="KW-0547">Nucleotide-binding</keyword>
<dbReference type="SUPFAM" id="SSF55931">
    <property type="entry name" value="Glutamine synthetase/guanido kinase"/>
    <property type="match status" value="1"/>
</dbReference>
<dbReference type="InterPro" id="IPR027303">
    <property type="entry name" value="Gln_synth_gly_rich_site"/>
</dbReference>
<evidence type="ECO:0000256" key="6">
    <source>
        <dbReference type="ARBA" id="ARBA00022842"/>
    </source>
</evidence>
<evidence type="ECO:0000259" key="11">
    <source>
        <dbReference type="PROSITE" id="PS51987"/>
    </source>
</evidence>
<dbReference type="InterPro" id="IPR008147">
    <property type="entry name" value="Gln_synt_N"/>
</dbReference>
<dbReference type="Pfam" id="PF00120">
    <property type="entry name" value="Gln-synt_C"/>
    <property type="match status" value="1"/>
</dbReference>
<organism evidence="12 13">
    <name type="scientific">Inquilinus limosus</name>
    <dbReference type="NCBI Taxonomy" id="171674"/>
    <lineage>
        <taxon>Bacteria</taxon>
        <taxon>Pseudomonadati</taxon>
        <taxon>Pseudomonadota</taxon>
        <taxon>Alphaproteobacteria</taxon>
        <taxon>Rhodospirillales</taxon>
        <taxon>Rhodospirillaceae</taxon>
        <taxon>Inquilinus</taxon>
    </lineage>
</organism>
<accession>A0A211ZQZ6</accession>
<comment type="function">
    <text evidence="2">Catalyzes the ATP-dependent biosynthesis of glutamine from glutamate and ammonia.</text>
</comment>
<dbReference type="PROSITE" id="PS51986">
    <property type="entry name" value="GS_BETA_GRASP"/>
    <property type="match status" value="1"/>
</dbReference>
<keyword evidence="3" id="KW-0436">Ligase</keyword>
<dbReference type="GO" id="GO:0006598">
    <property type="term" value="P:polyamine catabolic process"/>
    <property type="evidence" value="ECO:0007669"/>
    <property type="project" value="TreeGrafter"/>
</dbReference>
<keyword evidence="7" id="KW-0535">Nitrogen fixation</keyword>
<protein>
    <submittedName>
        <fullName evidence="12">Glutamine synthetase</fullName>
    </submittedName>
</protein>
<comment type="cofactor">
    <cofactor evidence="1">
        <name>Mg(2+)</name>
        <dbReference type="ChEBI" id="CHEBI:18420"/>
    </cofactor>
</comment>
<dbReference type="PANTHER" id="PTHR43785:SF12">
    <property type="entry name" value="TYPE-1 GLUTAMINE SYNTHETASE 2"/>
    <property type="match status" value="1"/>
</dbReference>
<dbReference type="Proteomes" id="UP000196655">
    <property type="component" value="Unassembled WGS sequence"/>
</dbReference>
<evidence type="ECO:0000313" key="13">
    <source>
        <dbReference type="Proteomes" id="UP000196655"/>
    </source>
</evidence>
<dbReference type="InterPro" id="IPR014746">
    <property type="entry name" value="Gln_synth/guanido_kin_cat_dom"/>
</dbReference>
<feature type="domain" description="GS catalytic" evidence="11">
    <location>
        <begin position="120"/>
        <end position="456"/>
    </location>
</feature>
<evidence type="ECO:0000259" key="10">
    <source>
        <dbReference type="PROSITE" id="PS51986"/>
    </source>
</evidence>
<dbReference type="PROSITE" id="PS51987">
    <property type="entry name" value="GS_CATALYTIC"/>
    <property type="match status" value="1"/>
</dbReference>
<name>A0A211ZQZ6_9PROT</name>
<gene>
    <name evidence="12" type="ORF">BWR60_07955</name>
</gene>
<dbReference type="EMBL" id="NHON01000011">
    <property type="protein sequence ID" value="OWJ67614.1"/>
    <property type="molecule type" value="Genomic_DNA"/>
</dbReference>
<reference evidence="13" key="1">
    <citation type="submission" date="2017-05" db="EMBL/GenBank/DDBJ databases">
        <authorList>
            <person name="Macchi M."/>
            <person name="Festa S."/>
            <person name="Coppotelli B.M."/>
            <person name="Morelli I.S."/>
        </authorList>
    </citation>
    <scope>NUCLEOTIDE SEQUENCE [LARGE SCALE GENOMIC DNA]</scope>
    <source>
        <strain evidence="13">I</strain>
    </source>
</reference>
<dbReference type="InterPro" id="IPR008146">
    <property type="entry name" value="Gln_synth_cat_dom"/>
</dbReference>
<dbReference type="PANTHER" id="PTHR43785">
    <property type="entry name" value="GAMMA-GLUTAMYLPUTRESCINE SYNTHETASE"/>
    <property type="match status" value="1"/>
</dbReference>
<dbReference type="GO" id="GO:0006542">
    <property type="term" value="P:glutamine biosynthetic process"/>
    <property type="evidence" value="ECO:0007669"/>
    <property type="project" value="InterPro"/>
</dbReference>
<dbReference type="AlphaFoldDB" id="A0A211ZQZ6"/>
<comment type="similarity">
    <text evidence="8 9">Belongs to the glutamine synthetase family.</text>
</comment>
<dbReference type="PROSITE" id="PS00181">
    <property type="entry name" value="GLNA_ATP"/>
    <property type="match status" value="1"/>
</dbReference>
<dbReference type="GO" id="GO:0004356">
    <property type="term" value="F:glutamine synthetase activity"/>
    <property type="evidence" value="ECO:0007669"/>
    <property type="project" value="InterPro"/>
</dbReference>
<evidence type="ECO:0000256" key="4">
    <source>
        <dbReference type="ARBA" id="ARBA00022741"/>
    </source>
</evidence>
<sequence length="456" mass="50430">MHERTSNDIVRNFRAQFPDITHIDALVCDMCGVLRGKKVPVAALDKIFRDGLTFPGSLFATDITGETVEATGLGFADGDADRDCFPVPHTLDPVPWLSRPTGQVLLAMRDLDGSPFFADPRTVLANIVQRLRDDGLHPVVAVELEFYLVDRKRGEDGRPRPPMSPISGKRQDTTQVYGIDELYDFNDLLHEIYDTCVAQGIPVDSLVSEYAPGQYEINLRHVADPLEACDDAILFKRVVKSVAAKHGVEATFMAKPYPDQAGSGFHIHMSLLDAAGTSLFAADDPHGTPMLRHAIGGLGATMAEGMAVFAQNQNAFRRFQPNSYVPHAPTWAANNRSVSLRIPPGKPKDRRVEHRVAGADSNPYLVVAAVLAGAHHGIKRQIDPGPPISGNAYDKIEPTLTSSWIVALEQLDGSAFFNEYFGRRFLDIYLALKWAERDKFFSQISQLEYDWYLSKV</sequence>
<dbReference type="Gene3D" id="3.30.590.10">
    <property type="entry name" value="Glutamine synthetase/guanido kinase, catalytic domain"/>
    <property type="match status" value="1"/>
</dbReference>
<dbReference type="STRING" id="1122125.GCA_000423185_03211"/>
<dbReference type="GO" id="GO:0005524">
    <property type="term" value="F:ATP binding"/>
    <property type="evidence" value="ECO:0007669"/>
    <property type="project" value="UniProtKB-KW"/>
</dbReference>
<dbReference type="SUPFAM" id="SSF54368">
    <property type="entry name" value="Glutamine synthetase, N-terminal domain"/>
    <property type="match status" value="1"/>
</dbReference>
<evidence type="ECO:0000256" key="9">
    <source>
        <dbReference type="RuleBase" id="RU000384"/>
    </source>
</evidence>
<feature type="domain" description="GS beta-grasp" evidence="10">
    <location>
        <begin position="18"/>
        <end position="113"/>
    </location>
</feature>
<dbReference type="InterPro" id="IPR036651">
    <property type="entry name" value="Gln_synt_N_sf"/>
</dbReference>
<keyword evidence="5" id="KW-0067">ATP-binding</keyword>
<evidence type="ECO:0000256" key="7">
    <source>
        <dbReference type="ARBA" id="ARBA00023231"/>
    </source>
</evidence>
<dbReference type="OrthoDB" id="9807095at2"/>
<proteinExistence type="inferred from homology"/>
<evidence type="ECO:0000313" key="12">
    <source>
        <dbReference type="EMBL" id="OWJ67614.1"/>
    </source>
</evidence>
<keyword evidence="13" id="KW-1185">Reference proteome</keyword>
<evidence type="ECO:0000256" key="8">
    <source>
        <dbReference type="PROSITE-ProRule" id="PRU01330"/>
    </source>
</evidence>
<keyword evidence="6" id="KW-0460">Magnesium</keyword>
<evidence type="ECO:0000256" key="5">
    <source>
        <dbReference type="ARBA" id="ARBA00022840"/>
    </source>
</evidence>
<evidence type="ECO:0000256" key="1">
    <source>
        <dbReference type="ARBA" id="ARBA00001946"/>
    </source>
</evidence>